<feature type="region of interest" description="Disordered" evidence="1">
    <location>
        <begin position="2466"/>
        <end position="2488"/>
    </location>
</feature>
<dbReference type="GO" id="GO:0008233">
    <property type="term" value="F:peptidase activity"/>
    <property type="evidence" value="ECO:0007669"/>
    <property type="project" value="UniProtKB-KW"/>
</dbReference>
<keyword evidence="2" id="KW-0812">Transmembrane</keyword>
<organism evidence="4 5">
    <name type="scientific">Acinetobacter stercoris</name>
    <dbReference type="NCBI Taxonomy" id="2126983"/>
    <lineage>
        <taxon>Bacteria</taxon>
        <taxon>Pseudomonadati</taxon>
        <taxon>Pseudomonadota</taxon>
        <taxon>Gammaproteobacteria</taxon>
        <taxon>Moraxellales</taxon>
        <taxon>Moraxellaceae</taxon>
        <taxon>Acinetobacter</taxon>
    </lineage>
</organism>
<dbReference type="InParanoid" id="A0A2U3MZ42"/>
<dbReference type="InterPro" id="IPR008619">
    <property type="entry name" value="Filamentous_hemagglutn_rpt"/>
</dbReference>
<dbReference type="InterPro" id="IPR010069">
    <property type="entry name" value="CdiA_FHA1_rpt"/>
</dbReference>
<feature type="region of interest" description="Disordered" evidence="1">
    <location>
        <begin position="3268"/>
        <end position="3287"/>
    </location>
</feature>
<dbReference type="RefSeq" id="WP_171334460.1">
    <property type="nucleotide sequence ID" value="NZ_OOGT01000076.1"/>
</dbReference>
<dbReference type="InterPro" id="IPR008638">
    <property type="entry name" value="FhaB/CdiA-like_TPS"/>
</dbReference>
<reference evidence="5" key="1">
    <citation type="submission" date="2018-03" db="EMBL/GenBank/DDBJ databases">
        <authorList>
            <person name="Blom J."/>
        </authorList>
    </citation>
    <scope>NUCLEOTIDE SEQUENCE [LARGE SCALE GENOMIC DNA]</scope>
    <source>
        <strain evidence="5">KPC-SM-21</strain>
    </source>
</reference>
<dbReference type="CDD" id="cd20686">
    <property type="entry name" value="CdiA-CT_Ec-like"/>
    <property type="match status" value="1"/>
</dbReference>
<evidence type="ECO:0000256" key="1">
    <source>
        <dbReference type="SAM" id="MobiDB-lite"/>
    </source>
</evidence>
<gene>
    <name evidence="4" type="primary">ibpA_2</name>
    <name evidence="4" type="ORF">KPC_1884</name>
</gene>
<dbReference type="Proteomes" id="UP000245974">
    <property type="component" value="Unassembled WGS sequence"/>
</dbReference>
<evidence type="ECO:0000313" key="5">
    <source>
        <dbReference type="Proteomes" id="UP000245974"/>
    </source>
</evidence>
<evidence type="ECO:0000256" key="2">
    <source>
        <dbReference type="SAM" id="Phobius"/>
    </source>
</evidence>
<keyword evidence="4" id="KW-0645">Protease</keyword>
<dbReference type="SMART" id="SM00912">
    <property type="entry name" value="Haemagg_act"/>
    <property type="match status" value="1"/>
</dbReference>
<dbReference type="InterPro" id="IPR024973">
    <property type="entry name" value="ESPR"/>
</dbReference>
<dbReference type="NCBIfam" id="TIGR01901">
    <property type="entry name" value="adhes_NPXG"/>
    <property type="match status" value="1"/>
</dbReference>
<keyword evidence="5" id="KW-1185">Reference proteome</keyword>
<dbReference type="Pfam" id="PF13332">
    <property type="entry name" value="Fil_haemagg_2"/>
    <property type="match status" value="4"/>
</dbReference>
<feature type="compositionally biased region" description="Polar residues" evidence="1">
    <location>
        <begin position="3686"/>
        <end position="3698"/>
    </location>
</feature>
<dbReference type="Pfam" id="PF05860">
    <property type="entry name" value="TPS"/>
    <property type="match status" value="1"/>
</dbReference>
<feature type="compositionally biased region" description="Polar residues" evidence="1">
    <location>
        <begin position="2475"/>
        <end position="2487"/>
    </location>
</feature>
<dbReference type="GO" id="GO:0004519">
    <property type="term" value="F:endonuclease activity"/>
    <property type="evidence" value="ECO:0007669"/>
    <property type="project" value="InterPro"/>
</dbReference>
<dbReference type="GO" id="GO:0016740">
    <property type="term" value="F:transferase activity"/>
    <property type="evidence" value="ECO:0007669"/>
    <property type="project" value="UniProtKB-KW"/>
</dbReference>
<feature type="compositionally biased region" description="Polar residues" evidence="1">
    <location>
        <begin position="3708"/>
        <end position="3732"/>
    </location>
</feature>
<dbReference type="InterPro" id="IPR011050">
    <property type="entry name" value="Pectin_lyase_fold/virulence"/>
</dbReference>
<keyword evidence="4" id="KW-0378">Hydrolase</keyword>
<feature type="region of interest" description="Disordered" evidence="1">
    <location>
        <begin position="3298"/>
        <end position="3317"/>
    </location>
</feature>
<feature type="compositionally biased region" description="Polar residues" evidence="1">
    <location>
        <begin position="3303"/>
        <end position="3317"/>
    </location>
</feature>
<accession>A0A2U3MZ42</accession>
<protein>
    <submittedName>
        <fullName evidence="4">Adenosine monophosphate-protein transferase and cysteine protease IbpA</fullName>
    </submittedName>
</protein>
<dbReference type="Pfam" id="PF13018">
    <property type="entry name" value="ESPR"/>
    <property type="match status" value="1"/>
</dbReference>
<dbReference type="SUPFAM" id="SSF51126">
    <property type="entry name" value="Pectin lyase-like"/>
    <property type="match status" value="1"/>
</dbReference>
<evidence type="ECO:0000313" key="4">
    <source>
        <dbReference type="EMBL" id="SPL70706.1"/>
    </source>
</evidence>
<keyword evidence="2" id="KW-0472">Membrane</keyword>
<dbReference type="InterPro" id="IPR025157">
    <property type="entry name" value="Hemagglutinin_rpt"/>
</dbReference>
<feature type="transmembrane region" description="Helical" evidence="2">
    <location>
        <begin position="57"/>
        <end position="78"/>
    </location>
</feature>
<feature type="domain" description="Filamentous haemagglutinin FhaB/tRNA nuclease CdiA-like TPS" evidence="3">
    <location>
        <begin position="100"/>
        <end position="220"/>
    </location>
</feature>
<keyword evidence="2" id="KW-1133">Transmembrane helix</keyword>
<sequence length="4370" mass="457021">MNKNRYRVIFSQARGLFIAVAEIVKSRTKAAGQSAGPVLDDESSQFTPNSYKRLNPLNFAVISVLGAVVYTMPLSGIANTQIIADKSAPNSQQATILNSSNGVTQVNIQTPSAGGVSRNTYSQFDVGQKGAILNNSRNNAQTQLGGWVQGNPWLAGGEAKVILNEVNSSNPSQLKGYLEVAGKSAQVVIANPSGLVCDGCGVINADRFTLTTGQAVMNQGYLESFRVRDGQVTIAGKGLDGSLTPYTDIYTRALNVNAGLYANNLNVVLGQNDVNIKDQVTPQINAVTSGSGDSNKPNFALDVGQLGGMYAGKIFLVGNEHGLGVRNAGSINAMSNQLTLNSNGDLINTGNIIANKDQVQLNAQNIQNTGNISSATSRVTVQSQNLDNSGLISTADELHLQNKNVMTNTGKLNAARIVLDTDSLKNSGSIEQTGLQAFDVKAGQMTNIGGKIGIPKPTDTGETGTGGGTTTEPTVPTDPSQDGGSLGVVTTEDITPKTYDKGYIHVKNNFNNDSGAIVANGGVDLDSSNGLNNQDGQLNLGTVNIKGDDFNNDRGQLTVKQADIQTQRFSNQAGHLASNQALKIQANSANNQKGKIQSVEQLDINIANELNNAEGQIASHADVNVVASNLNNTSGVVYSEEQGVQVNAYQAIDNTAGLIQAKTNLNLNSTSLNNTSGQIIADQITQKHTSVNNTEGSIVAHQGIYSKVGKFDNNQGQIQAKSVQLNHDQLNNSGSIYADQDLTFTGQNLQNSGSLAAGQNLSLNSSTLQNDQEGLIAAGLDRDGKLSDSGNLSIQVDQADLHGQTFAGNNLNVSSKNNINASNGQLQAQNVTLQSKTGSVSTEAATVIAKNQLSIDSQDFINNHKGQLSAQNLSLNAKQLDNRQGQIQHIATDDLNLNFVKGLNNQDGTIQSNANNINLTTTTLNNESGKLIHAGKQKLNLQLNSLQGSQGQILSNGELELNADQVVLDGATTSADQINITANSLSHQKGQLLQSGTMSPLALAIKKELNNLQGVIAGQKGLDIQAGAINNQSGQLLSGQGDLNFGVLQALDNSHAGQIVSGTKTSIQAGSVNNSQKGQISAIDSLTISSLNDINNASGQIVANQDVSIKANGLDNHLGQIGTSQGKLEIDTGSGILNNSSGSIQAEKDLMVKAGSIQNQSGLINSQSALGINSGKGINNDAGQIIAKQNVRLNGQGLSNNAGTIGSIEGNIKLDTGAGDLSNQSGKIQSAQDLAIKAQHIDNQSGLISAQKRLALDTQGLNNKKGQIQSGDVINITGQNLNNQGGAILTNADLTLSIDGILDNSLEGKLSGKNTKISSESIDNSGKGQINAKDNLSITSQQSINNQTGVMAANQDVRVQSQGLDNTSGQIGSVQGQLDINAGQATLQNTSGSLQAGGLLNLSSHGLTNDSGNIVALGDSTILTTGDLSNQSGRIASNGTSSITTENLNNHAGKIQSGDHADLTLNVKGALNSSAGQIHGGNKLNIQSTTLDNSQKGQISAQNALNIKTTGKINNQTGQILSNQSVDIGSQGLDNDQGQIASIQDGLKLDAGNQILSNRSGLLQAKADLTTKAVAIDNSSGQISSQGKIDLSSQQAIINQKGLIVGEQSVDLDAQGINNNQGQIGTQGNLTVNTGKQALKNQSGILQSGQDLQVVTGGLDNSVSGQISSQGSLNIQSIGLINNNTGLIAANRDAILKGQGIGNSQGKIGSVDGSLSLNAGNGLLNNQSGSLQAAQLIKISANGVNNQSGQIIGLKSLVLDNQNQQLNNQKGVISSDQVDISSGQLNNEQGLIQANSGISIDTHHQDLVNVNSGQQGGILSQGNVTLNNVAKLDNSQGYVASGKALEISANQIENSAGLLTAGENLKIQGIGQNQLLNNQSGQISSMGNMQLNIEQIQNQGKQNAGDANSQIIASNQLTINSKQLDNQNSQGDDANTQGIHAGSLDLTADMVNNQSGEILSRQDANLKISQQLNNQSGRINSVNALNIQGDALAIDNAKGQLLAGSNLDIKAKSLAGDGQVLSLGDAEIQLKESYQQSVDGQLQANNNLSLSTEADIINDGKINAGNKLELKAANISNTADASIESHDTNLVAKGQINNTGLINGDYTTLKADTVNNIGTGRIYGTDVAIGAVTLNNLPDASGKAPIIASRGDMNLGVKVLNNLANTADYASQAQIFSAGGLYLGGALDDQRKATGQADVINNESATIESLGDMRLSAKQINNINKHFTTELVEISRQDGLIKHFQGVWANFDGTVFRQMNPVEDWSKYTYSEIIYETKTLDSAPAQIKAGGNLTLIGDDILNDKSQIFAGGALTVIGNEIKSDETKGVRQVINSGTQRLFQKFEKGQTNHFEISSETEIDLMISQTIDHYALNQENKPIEDVSGSKAADVVIAQDANDDINALKAIGNNTTVNQDGLAKNKDLGIDDSGSVQTDVKVSNQDQDNHQIDEKDHSIQVLDAEEKQGISADQAKGKATANQTIAPDQTGTGEEFEIRTIDGQKVKVPNNALYRVSGDKQSSYLVETDPAFTNYNQWLSSDYMLKALGLDPAMQQKRIGDGFYEQRMVQDQIANLTGYRFLEGYATDEEQYKALMNNGVTYAKLYGLQPGIALTAAQIAQLTSDIVWLVEKDVTLPDGSVTRALVPQVYVKARVGDLKGDGTLLAGNSVNFKLDGDLINSATIAGREAVQITADNVNNLSGRIQGNTVGITTQNDLNNIGGQIKANDAMVLNVGGNLNLTTTTRTSESEIGGFSSSVTGLDRIAGLYVSNGVTVDPDKATLVVDVAGNTVLKGAEISNSSGATVLATKGNIDIGTVETGYKLSNTLDARNSSVSQKTQEIGSQINSSGSLLVNGQNINIKGSGLNSEQGTTQLAATDHLNIEEGRQTSQLDSQWHSKHKGTLSSKTETGYLHETSDEAIASTVTGKDVSLSGNNIDIRGSQVIADNTTQIQAKENINITTAENTYTNQYEQTVKKSGFTASLSDGVASVGYGKSSLNTKDDGQSTTLTQSVIGSKTGDTTIIAGKDLTAEAAILSSRKDLNLQGANVNLNAGYESNEQYSEVHSKNSGISVGITYSPIAAAASSYKKNTENGQFSDSAVGQVMQQANAIDKAFMAAKTPVVLTAGSHKSDQTSDSSTTQAVVTQAKAAGNLNIIATAGNINSQGAQLSAEGDALLHAKDTINLAYATDHQEQTASSKQSGFSIDTRDWLAPAGTYNNKEKGAGEADKVTGTQLSVGGKTILQTEQGDINILGSSVASQGDVNLNAARDINIKSTQNSQSQSESSKSSGIGSAQISDTEQFYGYMKGGSQSNSNSIEQQRSQVGSLEGNVNIQAGNNYNQQVADVIANKDINITAKQINVLEDKNTGSTSSSSDDLKIGIFKRISSPILDLLGAGDKLANNSQADDRTLALQAIAVGAQGYQSYSDIKGGSFAKAEAGIGFSTSKSKQTSSYATSQQNSIKAGGNVNLTSTEGDIHLQNTQVNAKEQISLDAAKNILLESGQSQEKADGKNSNTGLSAGVGASIGAETGVYIYAEAGYGKGSNHLDSNTHSQTTLDADKVSLKSKGDTTLAGATATANRIDADVGGKLSIISQQDKVEQDIDQAGIGGRVQASLGSAWQASGNVNQSNANGSFNGVNEQSGLFAGDGGYHVNADSVDLKGGAIVSTATKDNNDLTANSLTFSNIENKSSYDASTVSLSGGTSFNKDKAGSTDGKASNPTNNDNWRNATSFSPSLPQQESDKDSSTTYATLSDGNITIGGKQTTVEQLGIHSDAATANQKLDSLPNLQDILDNQKSVADATSTIVAAVRTYSQNQAEDAAKQRDKLKDQAIKDMQVEGGADWETYQSLSSEAAKQDFLVKKDANYADAYKDAQAWGIGGDKSRALNAVTTAITGALGGQTDLQVVTNTLAPYASQLIGDNFGHGEDKNQAAQLVSHAILGAVLAYVNNGNPAAGGTAAVASEAAAEYLTNQYKDDPKYQNAAGEFEANRLPEDIKSSIRDLTSAIGTVVGGTVGDSTFNAQIAGVVGQNAVESNTYGVFNPDKKSFNSQKMTETVASLQKCTHLQCYNMVLGNNAKDAMQYAPKELTLSGSNYKEGQIITNPNDVTGLLYTVVRENGVLKAKILPLNYQITNSIKELYDSRTIVKGGALAAPISNLIIGLHDSVSGQSLLTNEQLSAVDRAFAAMDAAGSFGIVTGAFLPKGSTVIRNNGIDPKLESEANFAGQVSVRPKDGYTPIGTNQVNTPLGKHLIDATVNKKSKVISGGHNADNFYEILNANGGKVVGQPTQISNGIIEVKYQLPNGKVQPKTIYDPKVYSDAQMANMANQAAAKAIINYGASGKTKQNVVINGVTFRVPIDTRSGVPQVPTSFPVNPNSK</sequence>
<feature type="region of interest" description="Disordered" evidence="1">
    <location>
        <begin position="449"/>
        <end position="487"/>
    </location>
</feature>
<name>A0A2U3MZ42_9GAMM</name>
<keyword evidence="4" id="KW-0808">Transferase</keyword>
<dbReference type="Pfam" id="PF05594">
    <property type="entry name" value="Fil_haemagg"/>
    <property type="match status" value="19"/>
</dbReference>
<dbReference type="Pfam" id="PF14436">
    <property type="entry name" value="EndoU_bacteria"/>
    <property type="match status" value="1"/>
</dbReference>
<proteinExistence type="predicted"/>
<dbReference type="GO" id="GO:0006508">
    <property type="term" value="P:proteolysis"/>
    <property type="evidence" value="ECO:0007669"/>
    <property type="project" value="UniProtKB-KW"/>
</dbReference>
<feature type="compositionally biased region" description="Polar residues" evidence="1">
    <location>
        <begin position="3739"/>
        <end position="3750"/>
    </location>
</feature>
<dbReference type="NCBIfam" id="TIGR01731">
    <property type="entry name" value="fil_hemag_20aa"/>
    <property type="match status" value="36"/>
</dbReference>
<feature type="compositionally biased region" description="Low complexity" evidence="1">
    <location>
        <begin position="470"/>
        <end position="479"/>
    </location>
</feature>
<dbReference type="EMBL" id="OOGT01000076">
    <property type="protein sequence ID" value="SPL70706.1"/>
    <property type="molecule type" value="Genomic_DNA"/>
</dbReference>
<feature type="region of interest" description="Disordered" evidence="1">
    <location>
        <begin position="3686"/>
        <end position="3750"/>
    </location>
</feature>
<evidence type="ECO:0000259" key="3">
    <source>
        <dbReference type="SMART" id="SM00912"/>
    </source>
</evidence>
<dbReference type="Gene3D" id="2.160.20.10">
    <property type="entry name" value="Single-stranded right-handed beta-helix, Pectin lyase-like"/>
    <property type="match status" value="1"/>
</dbReference>
<dbReference type="InterPro" id="IPR029501">
    <property type="entry name" value="EndoU_bac"/>
</dbReference>
<dbReference type="InterPro" id="IPR012334">
    <property type="entry name" value="Pectin_lyas_fold"/>
</dbReference>